<evidence type="ECO:0000313" key="3">
    <source>
        <dbReference type="Proteomes" id="UP001319861"/>
    </source>
</evidence>
<gene>
    <name evidence="2" type="ORF">SCMU_04470</name>
</gene>
<protein>
    <submittedName>
        <fullName evidence="2">Uncharacterized protein</fullName>
    </submittedName>
</protein>
<accession>A0ABM7PRB9</accession>
<evidence type="ECO:0000256" key="1">
    <source>
        <dbReference type="SAM" id="MobiDB-lite"/>
    </source>
</evidence>
<keyword evidence="3" id="KW-1185">Reference proteome</keyword>
<proteinExistence type="predicted"/>
<dbReference type="Proteomes" id="UP001319861">
    <property type="component" value="Chromosome"/>
</dbReference>
<organism evidence="2 3">
    <name type="scientific">Sinomonas cyclohexanicum</name>
    <name type="common">Corynebacterium cyclohexanicum</name>
    <dbReference type="NCBI Taxonomy" id="322009"/>
    <lineage>
        <taxon>Bacteria</taxon>
        <taxon>Bacillati</taxon>
        <taxon>Actinomycetota</taxon>
        <taxon>Actinomycetes</taxon>
        <taxon>Micrococcales</taxon>
        <taxon>Micrococcaceae</taxon>
        <taxon>Sinomonas</taxon>
    </lineage>
</organism>
<feature type="region of interest" description="Disordered" evidence="1">
    <location>
        <begin position="1"/>
        <end position="20"/>
    </location>
</feature>
<name>A0ABM7PRB9_SINCY</name>
<sequence length="68" mass="6672">MSRAAGTGLCKASSPAAPMDTPAETAALAAFRSSGSRPCADPDSPVPDVIPAPVRARPVPVTAALAPC</sequence>
<dbReference type="EMBL" id="AP024525">
    <property type="protein sequence ID" value="BCT74605.1"/>
    <property type="molecule type" value="Genomic_DNA"/>
</dbReference>
<reference evidence="2 3" key="1">
    <citation type="journal article" date="2021" name="J. Biosci. Bioeng.">
        <title>Identification and characterization of a chc gene cluster responsible for the aromatization pathway of cyclohexanecarboxylate degradation in Sinomonas cyclohexanicum ATCC 51369.</title>
        <authorList>
            <person name="Yamamoto T."/>
            <person name="Hasegawa Y."/>
            <person name="Lau P.C.K."/>
            <person name="Iwaki H."/>
        </authorList>
    </citation>
    <scope>NUCLEOTIDE SEQUENCE [LARGE SCALE GENOMIC DNA]</scope>
    <source>
        <strain evidence="2 3">ATCC 51369</strain>
    </source>
</reference>
<evidence type="ECO:0000313" key="2">
    <source>
        <dbReference type="EMBL" id="BCT74605.1"/>
    </source>
</evidence>